<sequence length="78" mass="8795">MSNEPTGSEEPNSGEDLIKVKDRKGNTKVMTRTDFNRKKRSKKRGAKSKSFPYTEVISIAFILTMMIIAAYVAIKIVQ</sequence>
<feature type="compositionally biased region" description="Polar residues" evidence="1">
    <location>
        <begin position="1"/>
        <end position="11"/>
    </location>
</feature>
<keyword evidence="2" id="KW-0472">Membrane</keyword>
<protein>
    <submittedName>
        <fullName evidence="3">Uncharacterized protein</fullName>
    </submittedName>
</protein>
<evidence type="ECO:0000313" key="4">
    <source>
        <dbReference type="Proteomes" id="UP000319619"/>
    </source>
</evidence>
<evidence type="ECO:0000313" key="3">
    <source>
        <dbReference type="EMBL" id="TKJ40068.1"/>
    </source>
</evidence>
<proteinExistence type="predicted"/>
<reference evidence="3 4" key="1">
    <citation type="submission" date="2017-06" db="EMBL/GenBank/DDBJ databases">
        <title>Novel microbial phyla capable of carbon fixation and sulfur reduction in deep-sea sediments.</title>
        <authorList>
            <person name="Huang J."/>
            <person name="Baker B."/>
            <person name="Wang Y."/>
        </authorList>
    </citation>
    <scope>NUCLEOTIDE SEQUENCE [LARGE SCALE GENOMIC DNA]</scope>
    <source>
        <strain evidence="3">B3_LCP</strain>
    </source>
</reference>
<name>A0A532UYS8_UNCL8</name>
<comment type="caution">
    <text evidence="3">The sequence shown here is derived from an EMBL/GenBank/DDBJ whole genome shotgun (WGS) entry which is preliminary data.</text>
</comment>
<feature type="compositionally biased region" description="Basic and acidic residues" evidence="1">
    <location>
        <begin position="16"/>
        <end position="25"/>
    </location>
</feature>
<evidence type="ECO:0000256" key="2">
    <source>
        <dbReference type="SAM" id="Phobius"/>
    </source>
</evidence>
<gene>
    <name evidence="3" type="ORF">CEE37_10040</name>
</gene>
<keyword evidence="2" id="KW-0812">Transmembrane</keyword>
<keyword evidence="2" id="KW-1133">Transmembrane helix</keyword>
<feature type="region of interest" description="Disordered" evidence="1">
    <location>
        <begin position="1"/>
        <end position="50"/>
    </location>
</feature>
<dbReference type="AlphaFoldDB" id="A0A532UYS8"/>
<dbReference type="EMBL" id="NJBN01000006">
    <property type="protein sequence ID" value="TKJ40068.1"/>
    <property type="molecule type" value="Genomic_DNA"/>
</dbReference>
<feature type="transmembrane region" description="Helical" evidence="2">
    <location>
        <begin position="50"/>
        <end position="74"/>
    </location>
</feature>
<evidence type="ECO:0000256" key="1">
    <source>
        <dbReference type="SAM" id="MobiDB-lite"/>
    </source>
</evidence>
<feature type="compositionally biased region" description="Basic residues" evidence="1">
    <location>
        <begin position="37"/>
        <end position="47"/>
    </location>
</feature>
<accession>A0A532UYS8</accession>
<organism evidence="3 4">
    <name type="scientific">candidate division LCP-89 bacterium B3_LCP</name>
    <dbReference type="NCBI Taxonomy" id="2012998"/>
    <lineage>
        <taxon>Bacteria</taxon>
        <taxon>Pseudomonadati</taxon>
        <taxon>Bacteria division LCP-89</taxon>
    </lineage>
</organism>
<dbReference type="Proteomes" id="UP000319619">
    <property type="component" value="Unassembled WGS sequence"/>
</dbReference>